<proteinExistence type="predicted"/>
<evidence type="ECO:0000313" key="2">
    <source>
        <dbReference type="WBParaSite" id="nRc.2.0.1.t44305-RA"/>
    </source>
</evidence>
<name>A0A915L0R5_ROMCU</name>
<evidence type="ECO:0000313" key="1">
    <source>
        <dbReference type="Proteomes" id="UP000887565"/>
    </source>
</evidence>
<sequence length="71" mass="7883">MLTSPAIFGVIDVCNTTDVTYLGGGGGRADSWLALKLRRKKTRAMYTPEIRWMEKTNFAGQVLGTENAKKF</sequence>
<organism evidence="1 2">
    <name type="scientific">Romanomermis culicivorax</name>
    <name type="common">Nematode worm</name>
    <dbReference type="NCBI Taxonomy" id="13658"/>
    <lineage>
        <taxon>Eukaryota</taxon>
        <taxon>Metazoa</taxon>
        <taxon>Ecdysozoa</taxon>
        <taxon>Nematoda</taxon>
        <taxon>Enoplea</taxon>
        <taxon>Dorylaimia</taxon>
        <taxon>Mermithida</taxon>
        <taxon>Mermithoidea</taxon>
        <taxon>Mermithidae</taxon>
        <taxon>Romanomermis</taxon>
    </lineage>
</organism>
<dbReference type="Proteomes" id="UP000887565">
    <property type="component" value="Unplaced"/>
</dbReference>
<accession>A0A915L0R5</accession>
<dbReference type="AlphaFoldDB" id="A0A915L0R5"/>
<dbReference type="WBParaSite" id="nRc.2.0.1.t44305-RA">
    <property type="protein sequence ID" value="nRc.2.0.1.t44305-RA"/>
    <property type="gene ID" value="nRc.2.0.1.g44305"/>
</dbReference>
<protein>
    <submittedName>
        <fullName evidence="2">Uncharacterized protein</fullName>
    </submittedName>
</protein>
<reference evidence="2" key="1">
    <citation type="submission" date="2022-11" db="UniProtKB">
        <authorList>
            <consortium name="WormBaseParasite"/>
        </authorList>
    </citation>
    <scope>IDENTIFICATION</scope>
</reference>
<keyword evidence="1" id="KW-1185">Reference proteome</keyword>